<evidence type="ECO:0000313" key="2">
    <source>
        <dbReference type="Proteomes" id="UP000728032"/>
    </source>
</evidence>
<organism evidence="1">
    <name type="scientific">Oppiella nova</name>
    <dbReference type="NCBI Taxonomy" id="334625"/>
    <lineage>
        <taxon>Eukaryota</taxon>
        <taxon>Metazoa</taxon>
        <taxon>Ecdysozoa</taxon>
        <taxon>Arthropoda</taxon>
        <taxon>Chelicerata</taxon>
        <taxon>Arachnida</taxon>
        <taxon>Acari</taxon>
        <taxon>Acariformes</taxon>
        <taxon>Sarcoptiformes</taxon>
        <taxon>Oribatida</taxon>
        <taxon>Brachypylina</taxon>
        <taxon>Oppioidea</taxon>
        <taxon>Oppiidae</taxon>
        <taxon>Oppiella</taxon>
    </lineage>
</organism>
<feature type="non-terminal residue" evidence="1">
    <location>
        <position position="1"/>
    </location>
</feature>
<accession>A0A7R9QYY4</accession>
<reference evidence="1" key="1">
    <citation type="submission" date="2020-11" db="EMBL/GenBank/DDBJ databases">
        <authorList>
            <person name="Tran Van P."/>
        </authorList>
    </citation>
    <scope>NUCLEOTIDE SEQUENCE</scope>
</reference>
<protein>
    <submittedName>
        <fullName evidence="1">Uncharacterized protein</fullName>
    </submittedName>
</protein>
<dbReference type="AlphaFoldDB" id="A0A7R9QYY4"/>
<evidence type="ECO:0000313" key="1">
    <source>
        <dbReference type="EMBL" id="CAD7662963.1"/>
    </source>
</evidence>
<keyword evidence="2" id="KW-1185">Reference proteome</keyword>
<name>A0A7R9QYY4_9ACAR</name>
<dbReference type="EMBL" id="CAJPVJ010030119">
    <property type="protein sequence ID" value="CAG2180100.1"/>
    <property type="molecule type" value="Genomic_DNA"/>
</dbReference>
<dbReference type="EMBL" id="OC944944">
    <property type="protein sequence ID" value="CAD7662963.1"/>
    <property type="molecule type" value="Genomic_DNA"/>
</dbReference>
<proteinExistence type="predicted"/>
<sequence length="370" mass="41282">IIDANGSTCTFRCARSLDYTQRLVAFNDGYGILNFEVDIVPKRVLAIKADRLRPQSHNWCSIRSMMNNFGRQPLAAAACAAPVVTPTTSPPQLTSSAAVKYEYNYAIDIQHIPEDYDPESPPKTSHQLIQTLIPKNRQQIIDRMVEYWPQVFGDKKIDYKVTQKGIACDCLLDISLVGKTSHYVSLVLNGCKSEEVFECTVEYLSSTPVPLEPMTQPLETSDDNKVVNESTDHQMTDQSDLKTEAVVDMDVQSVSTTSVSVETPQRLNVYQKLEELHKKIESDLISVTYDLWVHQNQQSITSVPLESTQPLEVIDDNKAVNESTDHQMADQSDLKSVEVMATDVNSFCTTSGSIETPQLPKVINGKGFVI</sequence>
<dbReference type="Proteomes" id="UP000728032">
    <property type="component" value="Unassembled WGS sequence"/>
</dbReference>
<gene>
    <name evidence="1" type="ORF">ONB1V03_LOCUS19523</name>
</gene>